<comment type="pathway">
    <text evidence="12">Nucleotide-sugar biosynthesis; ADP-L-glycero-beta-D-manno-heptose biosynthesis; ADP-L-glycero-beta-D-manno-heptose from D-glycero-beta-D-manno-heptose 7-phosphate: step 3/4.</text>
</comment>
<gene>
    <name evidence="12" type="primary">hldE</name>
    <name evidence="15" type="ORF">MYP_3189</name>
</gene>
<dbReference type="Gene3D" id="3.40.50.620">
    <property type="entry name" value="HUPs"/>
    <property type="match status" value="1"/>
</dbReference>
<dbReference type="Pfam" id="PF01467">
    <property type="entry name" value="CTP_transf_like"/>
    <property type="match status" value="1"/>
</dbReference>
<dbReference type="GO" id="GO:0005829">
    <property type="term" value="C:cytosol"/>
    <property type="evidence" value="ECO:0007669"/>
    <property type="project" value="TreeGrafter"/>
</dbReference>
<keyword evidence="7 12" id="KW-0418">Kinase</keyword>
<comment type="similarity">
    <text evidence="12">In the C-terminal section; belongs to the cytidylyltransferase family.</text>
</comment>
<keyword evidence="6 12" id="KW-0547">Nucleotide-binding</keyword>
<dbReference type="InterPro" id="IPR014729">
    <property type="entry name" value="Rossmann-like_a/b/a_fold"/>
</dbReference>
<dbReference type="GO" id="GO:0033785">
    <property type="term" value="F:heptose 7-phosphate kinase activity"/>
    <property type="evidence" value="ECO:0007669"/>
    <property type="project" value="UniProtKB-UniRule"/>
</dbReference>
<dbReference type="SUPFAM" id="SSF53613">
    <property type="entry name" value="Ribokinase-like"/>
    <property type="match status" value="1"/>
</dbReference>
<feature type="active site" evidence="12">
    <location>
        <position position="278"/>
    </location>
</feature>
<evidence type="ECO:0000256" key="7">
    <source>
        <dbReference type="ARBA" id="ARBA00022777"/>
    </source>
</evidence>
<dbReference type="InterPro" id="IPR011611">
    <property type="entry name" value="PfkB_dom"/>
</dbReference>
<evidence type="ECO:0000256" key="10">
    <source>
        <dbReference type="ARBA" id="ARBA00023277"/>
    </source>
</evidence>
<dbReference type="RefSeq" id="WP_052430248.1">
    <property type="nucleotide sequence ID" value="NZ_BBLT01000006.1"/>
</dbReference>
<evidence type="ECO:0000313" key="15">
    <source>
        <dbReference type="EMBL" id="GAL85960.1"/>
    </source>
</evidence>
<dbReference type="GO" id="GO:0005524">
    <property type="term" value="F:ATP binding"/>
    <property type="evidence" value="ECO:0007669"/>
    <property type="project" value="UniProtKB-UniRule"/>
</dbReference>
<feature type="region of interest" description="Ribokinase" evidence="12">
    <location>
        <begin position="1"/>
        <end position="334"/>
    </location>
</feature>
<dbReference type="GO" id="GO:0097171">
    <property type="term" value="P:ADP-L-glycero-beta-D-manno-heptose biosynthetic process"/>
    <property type="evidence" value="ECO:0007669"/>
    <property type="project" value="UniProtKB-UniPathway"/>
</dbReference>
<dbReference type="eggNOG" id="COG2870">
    <property type="taxonomic scope" value="Bacteria"/>
</dbReference>
<dbReference type="InterPro" id="IPR011913">
    <property type="entry name" value="RfaE_dom_I"/>
</dbReference>
<evidence type="ECO:0000256" key="8">
    <source>
        <dbReference type="ARBA" id="ARBA00022840"/>
    </source>
</evidence>
<dbReference type="AlphaFoldDB" id="A0A098LG66"/>
<dbReference type="EC" id="2.7.7.70" evidence="12"/>
<comment type="similarity">
    <text evidence="12">In the N-terminal section; belongs to the carbohydrate kinase PfkB family.</text>
</comment>
<feature type="domain" description="Carbohydrate kinase PfkB" evidence="13">
    <location>
        <begin position="16"/>
        <end position="318"/>
    </location>
</feature>
<dbReference type="InterPro" id="IPR002173">
    <property type="entry name" value="Carboh/pur_kinase_PfkB_CS"/>
</dbReference>
<dbReference type="GO" id="GO:0016773">
    <property type="term" value="F:phosphotransferase activity, alcohol group as acceptor"/>
    <property type="evidence" value="ECO:0007669"/>
    <property type="project" value="InterPro"/>
</dbReference>
<comment type="caution">
    <text evidence="15">The sequence shown here is derived from an EMBL/GenBank/DDBJ whole genome shotgun (WGS) entry which is preliminary data.</text>
</comment>
<evidence type="ECO:0000259" key="14">
    <source>
        <dbReference type="Pfam" id="PF01467"/>
    </source>
</evidence>
<comment type="catalytic activity">
    <reaction evidence="12">
        <text>D-glycero-beta-D-manno-heptose 7-phosphate + ATP = D-glycero-beta-D-manno-heptose 1,7-bisphosphate + ADP + H(+)</text>
        <dbReference type="Rhea" id="RHEA:27473"/>
        <dbReference type="ChEBI" id="CHEBI:15378"/>
        <dbReference type="ChEBI" id="CHEBI:30616"/>
        <dbReference type="ChEBI" id="CHEBI:60204"/>
        <dbReference type="ChEBI" id="CHEBI:60208"/>
        <dbReference type="ChEBI" id="CHEBI:456216"/>
        <dbReference type="EC" id="2.7.1.167"/>
    </reaction>
</comment>
<evidence type="ECO:0000256" key="9">
    <source>
        <dbReference type="ARBA" id="ARBA00023268"/>
    </source>
</evidence>
<dbReference type="InterPro" id="IPR004821">
    <property type="entry name" value="Cyt_trans-like"/>
</dbReference>
<dbReference type="CDD" id="cd01172">
    <property type="entry name" value="RfaE_like"/>
    <property type="match status" value="1"/>
</dbReference>
<dbReference type="GO" id="GO:0033786">
    <property type="term" value="F:heptose-1-phosphate adenylyltransferase activity"/>
    <property type="evidence" value="ECO:0007669"/>
    <property type="project" value="UniProtKB-UniRule"/>
</dbReference>
<dbReference type="UniPathway" id="UPA00356">
    <property type="reaction ID" value="UER00437"/>
</dbReference>
<dbReference type="SUPFAM" id="SSF52374">
    <property type="entry name" value="Nucleotidylyl transferase"/>
    <property type="match status" value="1"/>
</dbReference>
<feature type="region of interest" description="Cytidylyltransferase" evidence="12">
    <location>
        <begin position="355"/>
        <end position="492"/>
    </location>
</feature>
<evidence type="ECO:0000256" key="12">
    <source>
        <dbReference type="HAMAP-Rule" id="MF_01603"/>
    </source>
</evidence>
<keyword evidence="4 12" id="KW-0808">Transferase</keyword>
<dbReference type="NCBIfam" id="TIGR02199">
    <property type="entry name" value="rfaE_dom_II"/>
    <property type="match status" value="1"/>
</dbReference>
<keyword evidence="9 12" id="KW-0511">Multifunctional enzyme</keyword>
<accession>A0A098LG66</accession>
<comment type="function">
    <text evidence="1 12">Catalyzes the phosphorylation of D-glycero-D-manno-heptose 7-phosphate at the C-1 position to selectively form D-glycero-beta-D-manno-heptose-1,7-bisphosphate.</text>
</comment>
<evidence type="ECO:0000313" key="16">
    <source>
        <dbReference type="Proteomes" id="UP000030185"/>
    </source>
</evidence>
<dbReference type="HAMAP" id="MF_01603">
    <property type="entry name" value="HldE"/>
    <property type="match status" value="1"/>
</dbReference>
<dbReference type="OrthoDB" id="9813569at2"/>
<dbReference type="EC" id="2.7.1.167" evidence="12"/>
<reference evidence="15 16" key="1">
    <citation type="submission" date="2014-09" db="EMBL/GenBank/DDBJ databases">
        <title>Sporocytophaga myxococcoides PG-01 genome sequencing.</title>
        <authorList>
            <person name="Liu L."/>
            <person name="Gao P.J."/>
            <person name="Chen G.J."/>
            <person name="Wang L.S."/>
        </authorList>
    </citation>
    <scope>NUCLEOTIDE SEQUENCE [LARGE SCALE GENOMIC DNA]</scope>
    <source>
        <strain evidence="15 16">PG-01</strain>
    </source>
</reference>
<organism evidence="15 16">
    <name type="scientific">Sporocytophaga myxococcoides</name>
    <dbReference type="NCBI Taxonomy" id="153721"/>
    <lineage>
        <taxon>Bacteria</taxon>
        <taxon>Pseudomonadati</taxon>
        <taxon>Bacteroidota</taxon>
        <taxon>Cytophagia</taxon>
        <taxon>Cytophagales</taxon>
        <taxon>Cytophagaceae</taxon>
        <taxon>Sporocytophaga</taxon>
    </lineage>
</organism>
<dbReference type="NCBIfam" id="TIGR00125">
    <property type="entry name" value="cyt_tran_rel"/>
    <property type="match status" value="1"/>
</dbReference>
<comment type="function">
    <text evidence="2 12">Catalyzes the ADP transfer from ATP to D-glycero-beta-D-manno-heptose 1-phosphate, yielding ADP-D-glycero-beta-D-manno-heptose.</text>
</comment>
<dbReference type="STRING" id="153721.MYP_3189"/>
<keyword evidence="5 12" id="KW-0548">Nucleotidyltransferase</keyword>
<dbReference type="PANTHER" id="PTHR46969:SF1">
    <property type="entry name" value="BIFUNCTIONAL PROTEIN HLDE"/>
    <property type="match status" value="1"/>
</dbReference>
<evidence type="ECO:0000256" key="2">
    <source>
        <dbReference type="ARBA" id="ARBA00003753"/>
    </source>
</evidence>
<comment type="subunit">
    <text evidence="12">Homodimer.</text>
</comment>
<comment type="pathway">
    <text evidence="3">Bacterial outer membrane biogenesis; LPS core biosynthesis.</text>
</comment>
<feature type="binding site" evidence="12">
    <location>
        <begin position="204"/>
        <end position="207"/>
    </location>
    <ligand>
        <name>ATP</name>
        <dbReference type="ChEBI" id="CHEBI:30616"/>
    </ligand>
</feature>
<dbReference type="Proteomes" id="UP000030185">
    <property type="component" value="Unassembled WGS sequence"/>
</dbReference>
<evidence type="ECO:0000256" key="6">
    <source>
        <dbReference type="ARBA" id="ARBA00022741"/>
    </source>
</evidence>
<evidence type="ECO:0000259" key="13">
    <source>
        <dbReference type="Pfam" id="PF00294"/>
    </source>
</evidence>
<dbReference type="GO" id="GO:0009244">
    <property type="term" value="P:lipopolysaccharide core region biosynthetic process"/>
    <property type="evidence" value="ECO:0007669"/>
    <property type="project" value="UniProtKB-UniPathway"/>
</dbReference>
<dbReference type="Gene3D" id="3.40.1190.20">
    <property type="match status" value="1"/>
</dbReference>
<evidence type="ECO:0000256" key="4">
    <source>
        <dbReference type="ARBA" id="ARBA00022679"/>
    </source>
</evidence>
<protein>
    <recommendedName>
        <fullName evidence="12">Bifunctional protein HldE</fullName>
    </recommendedName>
    <domain>
        <recommendedName>
            <fullName evidence="12">D-beta-D-heptose 7-phosphate kinase</fullName>
            <ecNumber evidence="12">2.7.1.167</ecNumber>
        </recommendedName>
        <alternativeName>
            <fullName evidence="12">D-beta-D-heptose 7-phosphotransferase</fullName>
        </alternativeName>
        <alternativeName>
            <fullName evidence="12">D-glycero-beta-D-manno-heptose-7-phosphate kinase</fullName>
        </alternativeName>
    </domain>
    <domain>
        <recommendedName>
            <fullName evidence="12">D-beta-D-heptose 1-phosphate adenylyltransferase</fullName>
            <ecNumber evidence="12">2.7.7.70</ecNumber>
        </recommendedName>
        <alternativeName>
            <fullName evidence="12">D-glycero-beta-D-manno-heptose 1-phosphate adenylyltransferase</fullName>
        </alternativeName>
    </domain>
</protein>
<evidence type="ECO:0000256" key="3">
    <source>
        <dbReference type="ARBA" id="ARBA00004713"/>
    </source>
</evidence>
<evidence type="ECO:0000256" key="11">
    <source>
        <dbReference type="ARBA" id="ARBA00047428"/>
    </source>
</evidence>
<dbReference type="Pfam" id="PF00294">
    <property type="entry name" value="PfkB"/>
    <property type="match status" value="1"/>
</dbReference>
<keyword evidence="8 12" id="KW-0067">ATP-binding</keyword>
<feature type="domain" description="Cytidyltransferase-like" evidence="14">
    <location>
        <begin position="356"/>
        <end position="463"/>
    </location>
</feature>
<dbReference type="eggNOG" id="COG0615">
    <property type="taxonomic scope" value="Bacteria"/>
</dbReference>
<comment type="catalytic activity">
    <reaction evidence="11 12">
        <text>D-glycero-beta-D-manno-heptose 1-phosphate + ATP + H(+) = ADP-D-glycero-beta-D-manno-heptose + diphosphate</text>
        <dbReference type="Rhea" id="RHEA:27465"/>
        <dbReference type="ChEBI" id="CHEBI:15378"/>
        <dbReference type="ChEBI" id="CHEBI:30616"/>
        <dbReference type="ChEBI" id="CHEBI:33019"/>
        <dbReference type="ChEBI" id="CHEBI:59967"/>
        <dbReference type="ChEBI" id="CHEBI:61593"/>
        <dbReference type="EC" id="2.7.7.70"/>
    </reaction>
</comment>
<dbReference type="InterPro" id="IPR023030">
    <property type="entry name" value="Bifunc_HldE"/>
</dbReference>
<evidence type="ECO:0000256" key="1">
    <source>
        <dbReference type="ARBA" id="ARBA00002319"/>
    </source>
</evidence>
<sequence>MNNQYCDLIRSFEGKKILIIGDAILDTYIKGNSERLSREAPVPIINVEEQIHECGGAANTAINCAALGAMVIFLTVLGNDNDGKVLIDILKSNNVNTDYILQDKNRSTISKRRVTASSSILLRIDEGNTDAISSENESSLAERINKVYPSVDAVILSDYGYGILTGEVIQHLQELKSNNEKIFIVDSKDLRRFKSIHPKAVKPNYEETLNLLNLPKITNRSRIKQVSAKGQSLLEVTGSQAVISTMDADGSILFENGKEPLWIKAIPGENKNAIGAGDTFISAMALSFCCKDDAKIALEIASAAASIVVQKEGTCSCSAEELIIYFSENPKYVSSLLSLAGKIKILKASGKKIVFANGCFDILHKGHIDLLNKAKSFGDILIVGLNSDESIKRLKGNDRPINSLDDRISVLSGLASIDFIIPFEEDSPSKIIEEIKPDVFVKGGDYKTKIIPEASLVNQFGGEVKVISFVEDKSTTNIINKIKDSNPSTKAV</sequence>
<comment type="pathway">
    <text evidence="12">Nucleotide-sugar biosynthesis; ADP-L-glycero-beta-D-manno-heptose biosynthesis; ADP-L-glycero-beta-D-manno-heptose from D-glycero-beta-D-manno-heptose 7-phosphate: step 1/4.</text>
</comment>
<proteinExistence type="inferred from homology"/>
<dbReference type="EMBL" id="BBLT01000006">
    <property type="protein sequence ID" value="GAL85960.1"/>
    <property type="molecule type" value="Genomic_DNA"/>
</dbReference>
<dbReference type="UniPathway" id="UPA00958"/>
<dbReference type="InterPro" id="IPR029056">
    <property type="entry name" value="Ribokinase-like"/>
</dbReference>
<dbReference type="PANTHER" id="PTHR46969">
    <property type="entry name" value="BIFUNCTIONAL PROTEIN HLDE"/>
    <property type="match status" value="1"/>
</dbReference>
<keyword evidence="10 12" id="KW-0119">Carbohydrate metabolism</keyword>
<name>A0A098LG66_9BACT</name>
<dbReference type="PROSITE" id="PS00583">
    <property type="entry name" value="PFKB_KINASES_1"/>
    <property type="match status" value="1"/>
</dbReference>
<keyword evidence="16" id="KW-1185">Reference proteome</keyword>
<dbReference type="InterPro" id="IPR011914">
    <property type="entry name" value="RfaE_dom_II"/>
</dbReference>
<evidence type="ECO:0000256" key="5">
    <source>
        <dbReference type="ARBA" id="ARBA00022695"/>
    </source>
</evidence>